<evidence type="ECO:0008006" key="3">
    <source>
        <dbReference type="Google" id="ProtNLM"/>
    </source>
</evidence>
<keyword evidence="2" id="KW-1185">Reference proteome</keyword>
<dbReference type="AlphaFoldDB" id="A0A0L0FZ64"/>
<sequence>MILKPVTTSVVADCHITSMTVGKPFKTSHESVVLGTSNGQVLYYRPALARVHTHPHERDVQESSDAEVASAKSSYDTMNAHANADVHLSRHAVPSKHSNAIAHNQKVNKVEIKGGCLSHVLAHNLFEFGEVNIVTGDTDGVLSVLSDNRLFRQKCLHDGSSVVAVCVDTDVYTGTDKPRFNSIVAADSTGTITGLGSIFDTLWRIKLSHHITYTDRMNSGIRAMTSLSMLDEYGVRTHVLVVADGEENLHCISDGKLVCSVKINEPVVAMETGWFLNIDASRGESHTQQLLFVDEAGDAFVLHRFKVHAYARHVNAVTHIQRIPLMAMGSAVDGAVMVGRWNTIKVFLDKEMVQDIPTSNWVNGVCLGEFAVDSISPHPADDPALRGPSARPLHVVTSQSDGTVSIFSVEQYPSPCIPQT</sequence>
<gene>
    <name evidence="1" type="ORF">SARC_05601</name>
</gene>
<dbReference type="Proteomes" id="UP000054560">
    <property type="component" value="Unassembled WGS sequence"/>
</dbReference>
<proteinExistence type="predicted"/>
<evidence type="ECO:0000313" key="2">
    <source>
        <dbReference type="Proteomes" id="UP000054560"/>
    </source>
</evidence>
<dbReference type="eggNOG" id="ENOG502S395">
    <property type="taxonomic scope" value="Eukaryota"/>
</dbReference>
<accession>A0A0L0FZ64</accession>
<dbReference type="GeneID" id="25906105"/>
<organism evidence="1 2">
    <name type="scientific">Sphaeroforma arctica JP610</name>
    <dbReference type="NCBI Taxonomy" id="667725"/>
    <lineage>
        <taxon>Eukaryota</taxon>
        <taxon>Ichthyosporea</taxon>
        <taxon>Ichthyophonida</taxon>
        <taxon>Sphaeroforma</taxon>
    </lineage>
</organism>
<protein>
    <recommendedName>
        <fullName evidence="3">Cleavage/polyadenylation specificity factor A subunit N-terminal domain-containing protein</fullName>
    </recommendedName>
</protein>
<dbReference type="RefSeq" id="XP_014156014.1">
    <property type="nucleotide sequence ID" value="XM_014300539.1"/>
</dbReference>
<name>A0A0L0FZ64_9EUKA</name>
<reference evidence="1 2" key="1">
    <citation type="submission" date="2011-02" db="EMBL/GenBank/DDBJ databases">
        <title>The Genome Sequence of Sphaeroforma arctica JP610.</title>
        <authorList>
            <consortium name="The Broad Institute Genome Sequencing Platform"/>
            <person name="Russ C."/>
            <person name="Cuomo C."/>
            <person name="Young S.K."/>
            <person name="Zeng Q."/>
            <person name="Gargeya S."/>
            <person name="Alvarado L."/>
            <person name="Berlin A."/>
            <person name="Chapman S.B."/>
            <person name="Chen Z."/>
            <person name="Freedman E."/>
            <person name="Gellesch M."/>
            <person name="Goldberg J."/>
            <person name="Griggs A."/>
            <person name="Gujja S."/>
            <person name="Heilman E."/>
            <person name="Heiman D."/>
            <person name="Howarth C."/>
            <person name="Mehta T."/>
            <person name="Neiman D."/>
            <person name="Pearson M."/>
            <person name="Roberts A."/>
            <person name="Saif S."/>
            <person name="Shea T."/>
            <person name="Shenoy N."/>
            <person name="Sisk P."/>
            <person name="Stolte C."/>
            <person name="Sykes S."/>
            <person name="White J."/>
            <person name="Yandava C."/>
            <person name="Burger G."/>
            <person name="Gray M.W."/>
            <person name="Holland P.W.H."/>
            <person name="King N."/>
            <person name="Lang F.B.F."/>
            <person name="Roger A.J."/>
            <person name="Ruiz-Trillo I."/>
            <person name="Haas B."/>
            <person name="Nusbaum C."/>
            <person name="Birren B."/>
        </authorList>
    </citation>
    <scope>NUCLEOTIDE SEQUENCE [LARGE SCALE GENOMIC DNA]</scope>
    <source>
        <strain evidence="1 2">JP610</strain>
    </source>
</reference>
<dbReference type="EMBL" id="KQ241959">
    <property type="protein sequence ID" value="KNC82112.1"/>
    <property type="molecule type" value="Genomic_DNA"/>
</dbReference>
<evidence type="ECO:0000313" key="1">
    <source>
        <dbReference type="EMBL" id="KNC82112.1"/>
    </source>
</evidence>
<dbReference type="OrthoDB" id="2123049at2759"/>